<dbReference type="STRING" id="1888891.DSOL_4330"/>
<protein>
    <recommendedName>
        <fullName evidence="1">MoaB/Mog domain-containing protein</fullName>
    </recommendedName>
</protein>
<accession>A0A1Q8QKK3</accession>
<name>A0A1Q8QKK3_9FIRM</name>
<sequence length="301" mass="32282">MLEWDLLEKTTFWIDDIDLDNANLGQVAEVAAQALGLQPEEVMVVDVRPGLLAFDILQKKVKPDAVAGKGETILQGLASLQGVMIGPNAAIHSEGVLGFIALDPKEVGEVLRTSADQARLVSEAVARRAIVFASGAEVIAGKIEDTNSPYIMQQLEKQGFTARFGGILEDNAKLASARIEEALEAGFGLVITTGGVGAEDKDYSIEAILRLDPQAFTPWILKFTPDYRRHHKEGVRIAVGQVGIARIVALPGPHEEALLGCNSLLTGLAQGLDAESIAESIAAVIRERWRQAMKNGGYKHG</sequence>
<dbReference type="AlphaFoldDB" id="A0A1Q8QKK3"/>
<dbReference type="SUPFAM" id="SSF53218">
    <property type="entry name" value="Molybdenum cofactor biosynthesis proteins"/>
    <property type="match status" value="1"/>
</dbReference>
<reference evidence="2 3" key="1">
    <citation type="submission" date="2016-09" db="EMBL/GenBank/DDBJ databases">
        <title>Complete genome of Desulfosporosinus sp. OL.</title>
        <authorList>
            <person name="Mardanov A."/>
            <person name="Beletsky A."/>
            <person name="Panova A."/>
            <person name="Karnachuk O."/>
            <person name="Ravin N."/>
        </authorList>
    </citation>
    <scope>NUCLEOTIDE SEQUENCE [LARGE SCALE GENOMIC DNA]</scope>
    <source>
        <strain evidence="2 3">OL</strain>
    </source>
</reference>
<proteinExistence type="predicted"/>
<dbReference type="InterPro" id="IPR036425">
    <property type="entry name" value="MoaB/Mog-like_dom_sf"/>
</dbReference>
<dbReference type="RefSeq" id="WP_235838925.1">
    <property type="nucleotide sequence ID" value="NZ_MLBF01000050.1"/>
</dbReference>
<evidence type="ECO:0000313" key="3">
    <source>
        <dbReference type="Proteomes" id="UP000186102"/>
    </source>
</evidence>
<gene>
    <name evidence="2" type="ORF">DSOL_4330</name>
</gene>
<dbReference type="Proteomes" id="UP000186102">
    <property type="component" value="Unassembled WGS sequence"/>
</dbReference>
<dbReference type="Gene3D" id="3.40.980.10">
    <property type="entry name" value="MoaB/Mog-like domain"/>
    <property type="match status" value="1"/>
</dbReference>
<evidence type="ECO:0000313" key="2">
    <source>
        <dbReference type="EMBL" id="OLN27873.1"/>
    </source>
</evidence>
<comment type="caution">
    <text evidence="2">The sequence shown here is derived from an EMBL/GenBank/DDBJ whole genome shotgun (WGS) entry which is preliminary data.</text>
</comment>
<dbReference type="InterPro" id="IPR001453">
    <property type="entry name" value="MoaB/Mog_dom"/>
</dbReference>
<dbReference type="EMBL" id="MLBF01000050">
    <property type="protein sequence ID" value="OLN27873.1"/>
    <property type="molecule type" value="Genomic_DNA"/>
</dbReference>
<keyword evidence="3" id="KW-1185">Reference proteome</keyword>
<dbReference type="InterPro" id="IPR050101">
    <property type="entry name" value="CinA"/>
</dbReference>
<dbReference type="PANTHER" id="PTHR13939">
    <property type="entry name" value="NICOTINAMIDE-NUCLEOTIDE AMIDOHYDROLASE PNCC"/>
    <property type="match status" value="1"/>
</dbReference>
<dbReference type="PANTHER" id="PTHR13939:SF0">
    <property type="entry name" value="NMN AMIDOHYDROLASE-LIKE PROTEIN YFAY"/>
    <property type="match status" value="1"/>
</dbReference>
<evidence type="ECO:0000259" key="1">
    <source>
        <dbReference type="SMART" id="SM00852"/>
    </source>
</evidence>
<dbReference type="Pfam" id="PF00994">
    <property type="entry name" value="MoCF_biosynth"/>
    <property type="match status" value="1"/>
</dbReference>
<dbReference type="SMART" id="SM00852">
    <property type="entry name" value="MoCF_biosynth"/>
    <property type="match status" value="1"/>
</dbReference>
<organism evidence="2 3">
    <name type="scientific">Desulfosporosinus metallidurans</name>
    <dbReference type="NCBI Taxonomy" id="1888891"/>
    <lineage>
        <taxon>Bacteria</taxon>
        <taxon>Bacillati</taxon>
        <taxon>Bacillota</taxon>
        <taxon>Clostridia</taxon>
        <taxon>Eubacteriales</taxon>
        <taxon>Desulfitobacteriaceae</taxon>
        <taxon>Desulfosporosinus</taxon>
    </lineage>
</organism>
<feature type="domain" description="MoaB/Mog" evidence="1">
    <location>
        <begin position="130"/>
        <end position="271"/>
    </location>
</feature>